<dbReference type="Proteomes" id="UP000584325">
    <property type="component" value="Unassembled WGS sequence"/>
</dbReference>
<comment type="caution">
    <text evidence="1">The sequence shown here is derived from an EMBL/GenBank/DDBJ whole genome shotgun (WGS) entry which is preliminary data.</text>
</comment>
<dbReference type="EMBL" id="JACHXS010000004">
    <property type="protein sequence ID" value="MBB3221625.1"/>
    <property type="molecule type" value="Genomic_DNA"/>
</dbReference>
<gene>
    <name evidence="1" type="ORF">FHS02_002435</name>
</gene>
<evidence type="ECO:0000313" key="2">
    <source>
        <dbReference type="Proteomes" id="UP000584325"/>
    </source>
</evidence>
<sequence>MYHLVRTSASRRFLFPPAPTFLLWRSDSAAWARTALSALGGEPSAAEKAEGVAIPIKAWLDLSAGPLCSWLVANARLRSQVLAGRGWATWISKPGSWAAKALQ</sequence>
<accession>A0A7W5EB55</accession>
<proteinExistence type="predicted"/>
<dbReference type="AlphaFoldDB" id="A0A7W5EB55"/>
<name>A0A7W5EB55_9BURK</name>
<evidence type="ECO:0000313" key="1">
    <source>
        <dbReference type="EMBL" id="MBB3221625.1"/>
    </source>
</evidence>
<reference evidence="1 2" key="1">
    <citation type="submission" date="2020-08" db="EMBL/GenBank/DDBJ databases">
        <title>Genomic Encyclopedia of Type Strains, Phase III (KMG-III): the genomes of soil and plant-associated and newly described type strains.</title>
        <authorList>
            <person name="Whitman W."/>
        </authorList>
    </citation>
    <scope>NUCLEOTIDE SEQUENCE [LARGE SCALE GENOMIC DNA]</scope>
    <source>
        <strain evidence="1 2">CECT 7753</strain>
    </source>
</reference>
<protein>
    <submittedName>
        <fullName evidence="1">Uncharacterized protein</fullName>
    </submittedName>
</protein>
<organism evidence="1 2">
    <name type="scientific">Pseudoduganella umbonata</name>
    <dbReference type="NCBI Taxonomy" id="864828"/>
    <lineage>
        <taxon>Bacteria</taxon>
        <taxon>Pseudomonadati</taxon>
        <taxon>Pseudomonadota</taxon>
        <taxon>Betaproteobacteria</taxon>
        <taxon>Burkholderiales</taxon>
        <taxon>Oxalobacteraceae</taxon>
        <taxon>Telluria group</taxon>
        <taxon>Pseudoduganella</taxon>
    </lineage>
</organism>